<reference evidence="2 3" key="1">
    <citation type="submission" date="2024-09" db="EMBL/GenBank/DDBJ databases">
        <authorList>
            <person name="Sun Q."/>
            <person name="Mori K."/>
        </authorList>
    </citation>
    <scope>NUCLEOTIDE SEQUENCE [LARGE SCALE GENOMIC DNA]</scope>
    <source>
        <strain evidence="2 3">TBRC 1851</strain>
    </source>
</reference>
<feature type="chain" id="PRO_5046555592" evidence="1">
    <location>
        <begin position="28"/>
        <end position="119"/>
    </location>
</feature>
<dbReference type="Proteomes" id="UP001589870">
    <property type="component" value="Unassembled WGS sequence"/>
</dbReference>
<dbReference type="EMBL" id="JBHMQT010000014">
    <property type="protein sequence ID" value="MFC0862478.1"/>
    <property type="molecule type" value="Genomic_DNA"/>
</dbReference>
<protein>
    <submittedName>
        <fullName evidence="2">SH3 domain-containing protein</fullName>
    </submittedName>
</protein>
<organism evidence="2 3">
    <name type="scientific">Sphaerimonospora cavernae</name>
    <dbReference type="NCBI Taxonomy" id="1740611"/>
    <lineage>
        <taxon>Bacteria</taxon>
        <taxon>Bacillati</taxon>
        <taxon>Actinomycetota</taxon>
        <taxon>Actinomycetes</taxon>
        <taxon>Streptosporangiales</taxon>
        <taxon>Streptosporangiaceae</taxon>
        <taxon>Sphaerimonospora</taxon>
    </lineage>
</organism>
<accession>A0ABV6U1Z3</accession>
<comment type="caution">
    <text evidence="2">The sequence shown here is derived from an EMBL/GenBank/DDBJ whole genome shotgun (WGS) entry which is preliminary data.</text>
</comment>
<evidence type="ECO:0000313" key="2">
    <source>
        <dbReference type="EMBL" id="MFC0862478.1"/>
    </source>
</evidence>
<sequence>MKKLALALGLAGSMAMTLCVTSSPTSATATVQPGWCGWTPANNSNILARVYVGPVNIRTGQGTDCNVISQAQEGDWVWLHCQVINGGGERWFYLWDSANGKTGWVKAGAVERPFDPRTC</sequence>
<dbReference type="RefSeq" id="WP_394300688.1">
    <property type="nucleotide sequence ID" value="NZ_JBHMQT010000014.1"/>
</dbReference>
<evidence type="ECO:0000313" key="3">
    <source>
        <dbReference type="Proteomes" id="UP001589870"/>
    </source>
</evidence>
<keyword evidence="3" id="KW-1185">Reference proteome</keyword>
<dbReference type="Gene3D" id="2.30.30.40">
    <property type="entry name" value="SH3 Domains"/>
    <property type="match status" value="1"/>
</dbReference>
<evidence type="ECO:0000256" key="1">
    <source>
        <dbReference type="SAM" id="SignalP"/>
    </source>
</evidence>
<gene>
    <name evidence="2" type="ORF">ACFHYQ_09235</name>
</gene>
<proteinExistence type="predicted"/>
<keyword evidence="1" id="KW-0732">Signal</keyword>
<name>A0ABV6U1Z3_9ACTN</name>
<feature type="signal peptide" evidence="1">
    <location>
        <begin position="1"/>
        <end position="27"/>
    </location>
</feature>